<comment type="caution">
    <text evidence="1">The sequence shown here is derived from an EMBL/GenBank/DDBJ whole genome shotgun (WGS) entry which is preliminary data.</text>
</comment>
<evidence type="ECO:0000313" key="1">
    <source>
        <dbReference type="EMBL" id="KAA1258033.1"/>
    </source>
</evidence>
<dbReference type="AlphaFoldDB" id="A0A5B1CEZ3"/>
<reference evidence="1 2" key="1">
    <citation type="submission" date="2019-08" db="EMBL/GenBank/DDBJ databases">
        <title>Deep-cultivation of Planctomycetes and their phenomic and genomic characterization uncovers novel biology.</title>
        <authorList>
            <person name="Wiegand S."/>
            <person name="Jogler M."/>
            <person name="Boedeker C."/>
            <person name="Pinto D."/>
            <person name="Vollmers J."/>
            <person name="Rivas-Marin E."/>
            <person name="Kohn T."/>
            <person name="Peeters S.H."/>
            <person name="Heuer A."/>
            <person name="Rast P."/>
            <person name="Oberbeckmann S."/>
            <person name="Bunk B."/>
            <person name="Jeske O."/>
            <person name="Meyerdierks A."/>
            <person name="Storesund J.E."/>
            <person name="Kallscheuer N."/>
            <person name="Luecker S."/>
            <person name="Lage O.M."/>
            <person name="Pohl T."/>
            <person name="Merkel B.J."/>
            <person name="Hornburger P."/>
            <person name="Mueller R.-W."/>
            <person name="Bruemmer F."/>
            <person name="Labrenz M."/>
            <person name="Spormann A.M."/>
            <person name="Op Den Camp H."/>
            <person name="Overmann J."/>
            <person name="Amann R."/>
            <person name="Jetten M.S.M."/>
            <person name="Mascher T."/>
            <person name="Medema M.H."/>
            <person name="Devos D.P."/>
            <person name="Kaster A.-K."/>
            <person name="Ovreas L."/>
            <person name="Rohde M."/>
            <person name="Galperin M.Y."/>
            <person name="Jogler C."/>
        </authorList>
    </citation>
    <scope>NUCLEOTIDE SEQUENCE [LARGE SCALE GENOMIC DNA]</scope>
    <source>
        <strain evidence="1 2">LF1</strain>
    </source>
</reference>
<accession>A0A5B1CEZ3</accession>
<name>A0A5B1CEZ3_9BACT</name>
<protein>
    <submittedName>
        <fullName evidence="1">Uncharacterized protein</fullName>
    </submittedName>
</protein>
<organism evidence="1 2">
    <name type="scientific">Rubripirellula obstinata</name>
    <dbReference type="NCBI Taxonomy" id="406547"/>
    <lineage>
        <taxon>Bacteria</taxon>
        <taxon>Pseudomonadati</taxon>
        <taxon>Planctomycetota</taxon>
        <taxon>Planctomycetia</taxon>
        <taxon>Pirellulales</taxon>
        <taxon>Pirellulaceae</taxon>
        <taxon>Rubripirellula</taxon>
    </lineage>
</organism>
<dbReference type="Proteomes" id="UP000322699">
    <property type="component" value="Unassembled WGS sequence"/>
</dbReference>
<dbReference type="EMBL" id="VRLW01000001">
    <property type="protein sequence ID" value="KAA1258033.1"/>
    <property type="molecule type" value="Genomic_DNA"/>
</dbReference>
<evidence type="ECO:0000313" key="2">
    <source>
        <dbReference type="Proteomes" id="UP000322699"/>
    </source>
</evidence>
<keyword evidence="2" id="KW-1185">Reference proteome</keyword>
<gene>
    <name evidence="1" type="ORF">LF1_05460</name>
</gene>
<proteinExistence type="predicted"/>
<sequence length="36" mass="3831">MLPALRLKRIAATEHRGCGVTGSMTDFAVTSVKGVR</sequence>